<reference evidence="1" key="1">
    <citation type="journal article" date="2021" name="IMA Fungus">
        <title>Genomic characterization of three marine fungi, including Emericellopsis atlantica sp. nov. with signatures of a generalist lifestyle and marine biomass degradation.</title>
        <authorList>
            <person name="Hagestad O.C."/>
            <person name="Hou L."/>
            <person name="Andersen J.H."/>
            <person name="Hansen E.H."/>
            <person name="Altermark B."/>
            <person name="Li C."/>
            <person name="Kuhnert E."/>
            <person name="Cox R.J."/>
            <person name="Crous P.W."/>
            <person name="Spatafora J.W."/>
            <person name="Lail K."/>
            <person name="Amirebrahimi M."/>
            <person name="Lipzen A."/>
            <person name="Pangilinan J."/>
            <person name="Andreopoulos W."/>
            <person name="Hayes R.D."/>
            <person name="Ng V."/>
            <person name="Grigoriev I.V."/>
            <person name="Jackson S.A."/>
            <person name="Sutton T.D.S."/>
            <person name="Dobson A.D.W."/>
            <person name="Rama T."/>
        </authorList>
    </citation>
    <scope>NUCLEOTIDE SEQUENCE</scope>
    <source>
        <strain evidence="1">TRa018bII</strain>
    </source>
</reference>
<protein>
    <submittedName>
        <fullName evidence="1">Uncharacterized protein</fullName>
    </submittedName>
</protein>
<accession>A0A9P7YEF1</accession>
<name>A0A9P7YEF1_9HELO</name>
<organism evidence="1 2">
    <name type="scientific">Amylocarpus encephaloides</name>
    <dbReference type="NCBI Taxonomy" id="45428"/>
    <lineage>
        <taxon>Eukaryota</taxon>
        <taxon>Fungi</taxon>
        <taxon>Dikarya</taxon>
        <taxon>Ascomycota</taxon>
        <taxon>Pezizomycotina</taxon>
        <taxon>Leotiomycetes</taxon>
        <taxon>Helotiales</taxon>
        <taxon>Helotiales incertae sedis</taxon>
        <taxon>Amylocarpus</taxon>
    </lineage>
</organism>
<comment type="caution">
    <text evidence="1">The sequence shown here is derived from an EMBL/GenBank/DDBJ whole genome shotgun (WGS) entry which is preliminary data.</text>
</comment>
<evidence type="ECO:0000313" key="2">
    <source>
        <dbReference type="Proteomes" id="UP000824998"/>
    </source>
</evidence>
<sequence length="168" mass="19072">MRLLQYNSNGDSLTEFFDSDIPKYTILSHRWGAEEVTLKDLIDGTSKSKADYGKIQFCGEQAKQLIAPASVDFFSKEGELLGNKASLERHIYEITGIPVSALRGSLLSDFSIAERMSWAERRETTRKEDQAYSLLGIFDVYMPLIYGEGKEHAFKRLRELINAHSRGK</sequence>
<dbReference type="EMBL" id="MU251587">
    <property type="protein sequence ID" value="KAG9231677.1"/>
    <property type="molecule type" value="Genomic_DNA"/>
</dbReference>
<dbReference type="PANTHER" id="PTHR10622">
    <property type="entry name" value="HET DOMAIN-CONTAINING PROTEIN"/>
    <property type="match status" value="1"/>
</dbReference>
<dbReference type="Proteomes" id="UP000824998">
    <property type="component" value="Unassembled WGS sequence"/>
</dbReference>
<keyword evidence="2" id="KW-1185">Reference proteome</keyword>
<dbReference type="AlphaFoldDB" id="A0A9P7YEF1"/>
<dbReference type="PANTHER" id="PTHR10622:SF11">
    <property type="entry name" value="HET-DOMAIN-CONTAINING PROTEIN"/>
    <property type="match status" value="1"/>
</dbReference>
<proteinExistence type="predicted"/>
<gene>
    <name evidence="1" type="ORF">BJ875DRAFT_506520</name>
</gene>
<dbReference type="OrthoDB" id="3551669at2759"/>
<evidence type="ECO:0000313" key="1">
    <source>
        <dbReference type="EMBL" id="KAG9231677.1"/>
    </source>
</evidence>